<dbReference type="GO" id="GO:0044668">
    <property type="term" value="F:sodium:malonate symporter activity"/>
    <property type="evidence" value="ECO:0007669"/>
    <property type="project" value="InterPro"/>
</dbReference>
<dbReference type="InterPro" id="IPR004691">
    <property type="entry name" value="Mal/Na_symporter_MadM"/>
</dbReference>
<accession>A0A644Z0E9</accession>
<feature type="transmembrane region" description="Helical" evidence="1">
    <location>
        <begin position="233"/>
        <end position="253"/>
    </location>
</feature>
<organism evidence="3">
    <name type="scientific">bioreactor metagenome</name>
    <dbReference type="NCBI Taxonomy" id="1076179"/>
    <lineage>
        <taxon>unclassified sequences</taxon>
        <taxon>metagenomes</taxon>
        <taxon>ecological metagenomes</taxon>
    </lineage>
</organism>
<evidence type="ECO:0000256" key="1">
    <source>
        <dbReference type="SAM" id="Phobius"/>
    </source>
</evidence>
<name>A0A644Z0E9_9ZZZZ</name>
<dbReference type="NCBIfam" id="TIGR00808">
    <property type="entry name" value="malonate_madM"/>
    <property type="match status" value="1"/>
</dbReference>
<feature type="transmembrane region" description="Helical" evidence="1">
    <location>
        <begin position="75"/>
        <end position="97"/>
    </location>
</feature>
<dbReference type="Pfam" id="PF03818">
    <property type="entry name" value="MadM"/>
    <property type="match status" value="1"/>
</dbReference>
<evidence type="ECO:0000259" key="2">
    <source>
        <dbReference type="Pfam" id="PF03818"/>
    </source>
</evidence>
<dbReference type="EMBL" id="VSSQ01006872">
    <property type="protein sequence ID" value="MPM34107.1"/>
    <property type="molecule type" value="Genomic_DNA"/>
</dbReference>
<dbReference type="InterPro" id="IPR018402">
    <property type="entry name" value="Mal/Na_symporter_MadM_N"/>
</dbReference>
<feature type="transmembrane region" description="Helical" evidence="1">
    <location>
        <begin position="12"/>
        <end position="34"/>
    </location>
</feature>
<protein>
    <recommendedName>
        <fullName evidence="2">Malonate/sodium symporter MadM subunit N-terminal domain-containing protein</fullName>
    </recommendedName>
</protein>
<feature type="transmembrane region" description="Helical" evidence="1">
    <location>
        <begin position="167"/>
        <end position="189"/>
    </location>
</feature>
<feature type="transmembrane region" description="Helical" evidence="1">
    <location>
        <begin position="201"/>
        <end position="221"/>
    </location>
</feature>
<evidence type="ECO:0000313" key="3">
    <source>
        <dbReference type="EMBL" id="MPM34107.1"/>
    </source>
</evidence>
<gene>
    <name evidence="3" type="ORF">SDC9_80689</name>
</gene>
<comment type="caution">
    <text evidence="3">The sequence shown here is derived from an EMBL/GenBank/DDBJ whole genome shotgun (WGS) entry which is preliminary data.</text>
</comment>
<keyword evidence="1" id="KW-0812">Transmembrane</keyword>
<reference evidence="3" key="1">
    <citation type="submission" date="2019-08" db="EMBL/GenBank/DDBJ databases">
        <authorList>
            <person name="Kucharzyk K."/>
            <person name="Murdoch R.W."/>
            <person name="Higgins S."/>
            <person name="Loffler F."/>
        </authorList>
    </citation>
    <scope>NUCLEOTIDE SEQUENCE</scope>
</reference>
<keyword evidence="1" id="KW-0472">Membrane</keyword>
<feature type="transmembrane region" description="Helical" evidence="1">
    <location>
        <begin position="109"/>
        <end position="135"/>
    </location>
</feature>
<feature type="transmembrane region" description="Helical" evidence="1">
    <location>
        <begin position="41"/>
        <end position="63"/>
    </location>
</feature>
<sequence length="256" mass="26111">MNAFAETAQKLFISNGLVTAFLLVGSISFFACWVSRRLTKGLVHGSAIAILLGLGLAYAGGIFASGPKGLADIPLFAGVGFLGGSMMRDFTIVSTAYGADIRELKRSGLAGVLALVFGVLLSFVLGSATAVLFGFSSPADITTIGAGAVTFIAGPVTGTAIGAGSDVIAISIAAGVVKSIAVMTMTPFVSRFIRIDTPKTAMIYGGLMGTTSGTAAGMAATNPELVPYAAMTATFYTGFGCLICPSILYWIVLQLF</sequence>
<dbReference type="AlphaFoldDB" id="A0A644Z0E9"/>
<proteinExistence type="predicted"/>
<feature type="domain" description="Malonate/sodium symporter MadM subunit N-terminal" evidence="2">
    <location>
        <begin position="10"/>
        <end position="254"/>
    </location>
</feature>
<keyword evidence="1" id="KW-1133">Transmembrane helix</keyword>